<accession>A0A2A9CPA7</accession>
<organism evidence="2 3">
    <name type="scientific">Propionicimonas paludicola</name>
    <dbReference type="NCBI Taxonomy" id="185243"/>
    <lineage>
        <taxon>Bacteria</taxon>
        <taxon>Bacillati</taxon>
        <taxon>Actinomycetota</taxon>
        <taxon>Actinomycetes</taxon>
        <taxon>Propionibacteriales</taxon>
        <taxon>Nocardioidaceae</taxon>
        <taxon>Propionicimonas</taxon>
    </lineage>
</organism>
<dbReference type="RefSeq" id="WP_098459504.1">
    <property type="nucleotide sequence ID" value="NZ_PDJC01000001.1"/>
</dbReference>
<feature type="transmembrane region" description="Helical" evidence="1">
    <location>
        <begin position="673"/>
        <end position="694"/>
    </location>
</feature>
<dbReference type="Proteomes" id="UP000226079">
    <property type="component" value="Unassembled WGS sequence"/>
</dbReference>
<feature type="transmembrane region" description="Helical" evidence="1">
    <location>
        <begin position="515"/>
        <end position="541"/>
    </location>
</feature>
<feature type="transmembrane region" description="Helical" evidence="1">
    <location>
        <begin position="609"/>
        <end position="630"/>
    </location>
</feature>
<evidence type="ECO:0000313" key="3">
    <source>
        <dbReference type="Proteomes" id="UP000226079"/>
    </source>
</evidence>
<dbReference type="InterPro" id="IPR029044">
    <property type="entry name" value="Nucleotide-diphossugar_trans"/>
</dbReference>
<dbReference type="Gene3D" id="3.90.550.10">
    <property type="entry name" value="Spore Coat Polysaccharide Biosynthesis Protein SpsA, Chain A"/>
    <property type="match status" value="1"/>
</dbReference>
<feature type="transmembrane region" description="Helical" evidence="1">
    <location>
        <begin position="706"/>
        <end position="728"/>
    </location>
</feature>
<gene>
    <name evidence="2" type="ORF">ATK74_0436</name>
</gene>
<evidence type="ECO:0000256" key="1">
    <source>
        <dbReference type="SAM" id="Phobius"/>
    </source>
</evidence>
<dbReference type="AlphaFoldDB" id="A0A2A9CPA7"/>
<feature type="transmembrane region" description="Helical" evidence="1">
    <location>
        <begin position="351"/>
        <end position="369"/>
    </location>
</feature>
<dbReference type="EMBL" id="PDJC01000001">
    <property type="protein sequence ID" value="PFG15915.1"/>
    <property type="molecule type" value="Genomic_DNA"/>
</dbReference>
<feature type="transmembrane region" description="Helical" evidence="1">
    <location>
        <begin position="232"/>
        <end position="252"/>
    </location>
</feature>
<dbReference type="OrthoDB" id="3734530at2"/>
<feature type="transmembrane region" description="Helical" evidence="1">
    <location>
        <begin position="553"/>
        <end position="575"/>
    </location>
</feature>
<comment type="caution">
    <text evidence="2">The sequence shown here is derived from an EMBL/GenBank/DDBJ whole genome shotgun (WGS) entry which is preliminary data.</text>
</comment>
<feature type="transmembrane region" description="Helical" evidence="1">
    <location>
        <begin position="429"/>
        <end position="450"/>
    </location>
</feature>
<feature type="transmembrane region" description="Helical" evidence="1">
    <location>
        <begin position="637"/>
        <end position="658"/>
    </location>
</feature>
<keyword evidence="1" id="KW-0472">Membrane</keyword>
<keyword evidence="2" id="KW-0808">Transferase</keyword>
<keyword evidence="1" id="KW-0812">Transmembrane</keyword>
<sequence>MSDTESGQDPWSWLYEVEQNDAPDFSAFRVTVGVLDVGGDRASCLAAIRSQEVEVDQIVDELPGDVAGDWIWVVPDDATPTRGALAALLRRVMAQPSAAVVGGLLIEPRRRGAGTMVRDWAQTISANGILRPLTEPGELYQGQLNAGPALGVPASGMLVRGDAWRFLGGLSTELPRSYWGLDFGWRANLAGYPVLADPEVQLVDRSQPDDPAVERAAGLALVAAHAPRGRRWLVRLRLVLVSLAMALGYLLGKDPQRSGDELRGLAGWLTNRPLRRSLRDQRDRLPVKAGYRAVVRRLRPRPGAGVRRLIEAGSARFLDWLHTFTGRGTAATIDEMTGDDFAETSPTDHRIPLAITGLLGLVIAALVAVRGSFGDGSLVGAQLLAAPSSWTDLLADYLRPVAGAGQSAGAPWTALTGIFALLTAGRPEWLVTVVMVGCVPLAWLVAFRLLRALLGDQRLAGIGALGYALVPALIGAANVGAFGTVVLSVLLPILGYAGWHWLSGPRWSWRAAGAFAFWLVLACSLVPAWWAGALLVGLVSVLATRRLAAALQWLFVLAAPLLLLVGPWGSAMLAYPGRLLTGVEPALAPGDAPQPWRLLVGAALPEAGAPLWLAIAFFGVCWVAALVGALRRPLPSGLVLLAAALAAGAAIGVTRLAVQIPGGDWARPQGLEWLLLLGALLVLGAVVGLDGVITDLRGNDLGLRHLGSLTLALISVGVLVLGTGWWVWAGQLQLSRSPVGDVPAFVRNDQLSATPGRTLALHVGEHGATWSLLEGDFARLGGVERGLAFDGDPAAHRLAASVAGRLLDDSGDDQLLPDLVSLGVTNITLADGDQAQRMAINNVPGLELGSGNADLYVWPVPDSARLVVVDGDQRTVAGPGAQIAPGGSGRILRLAEPADPRWRASVGGRPLNQLAGDGPGTQFLLGDATGPLSVELEAGSDWWAWVQLAGLAVLVLFTAPSLKRRDETGPKRLAGGAR</sequence>
<dbReference type="GO" id="GO:0016740">
    <property type="term" value="F:transferase activity"/>
    <property type="evidence" value="ECO:0007669"/>
    <property type="project" value="UniProtKB-KW"/>
</dbReference>
<reference evidence="2 3" key="1">
    <citation type="submission" date="2017-10" db="EMBL/GenBank/DDBJ databases">
        <title>Sequencing the genomes of 1000 actinobacteria strains.</title>
        <authorList>
            <person name="Klenk H.-P."/>
        </authorList>
    </citation>
    <scope>NUCLEOTIDE SEQUENCE [LARGE SCALE GENOMIC DNA]</scope>
    <source>
        <strain evidence="2 3">DSM 15597</strain>
    </source>
</reference>
<evidence type="ECO:0000313" key="2">
    <source>
        <dbReference type="EMBL" id="PFG15915.1"/>
    </source>
</evidence>
<protein>
    <submittedName>
        <fullName evidence="2">GT2 family glycosyltransferase</fullName>
    </submittedName>
</protein>
<keyword evidence="1" id="KW-1133">Transmembrane helix</keyword>
<feature type="transmembrane region" description="Helical" evidence="1">
    <location>
        <begin position="462"/>
        <end position="495"/>
    </location>
</feature>
<dbReference type="SUPFAM" id="SSF53448">
    <property type="entry name" value="Nucleotide-diphospho-sugar transferases"/>
    <property type="match status" value="1"/>
</dbReference>
<keyword evidence="3" id="KW-1185">Reference proteome</keyword>
<name>A0A2A9CPA7_9ACTN</name>
<proteinExistence type="predicted"/>